<feature type="compositionally biased region" description="Low complexity" evidence="2">
    <location>
        <begin position="38"/>
        <end position="65"/>
    </location>
</feature>
<dbReference type="CDD" id="cd22271">
    <property type="entry name" value="DPBB_EXP_N-like"/>
    <property type="match status" value="1"/>
</dbReference>
<dbReference type="InterPro" id="IPR051477">
    <property type="entry name" value="Expansin_CellWall"/>
</dbReference>
<protein>
    <submittedName>
        <fullName evidence="5">Carbohydrate-binding module family 63 protein</fullName>
    </submittedName>
</protein>
<accession>W6ZI70</accession>
<dbReference type="InterPro" id="IPR007112">
    <property type="entry name" value="Expansin/allergen_DPBB_dom"/>
</dbReference>
<evidence type="ECO:0000313" key="6">
    <source>
        <dbReference type="Proteomes" id="UP000054032"/>
    </source>
</evidence>
<dbReference type="Gene3D" id="2.60.40.760">
    <property type="entry name" value="Expansin, cellulose-binding-like domain"/>
    <property type="match status" value="1"/>
</dbReference>
<dbReference type="PANTHER" id="PTHR31836">
    <property type="match status" value="1"/>
</dbReference>
<evidence type="ECO:0000259" key="4">
    <source>
        <dbReference type="PROSITE" id="PS50842"/>
    </source>
</evidence>
<dbReference type="PROSITE" id="PS50842">
    <property type="entry name" value="EXPANSIN_EG45"/>
    <property type="match status" value="1"/>
</dbReference>
<evidence type="ECO:0000256" key="2">
    <source>
        <dbReference type="SAM" id="MobiDB-lite"/>
    </source>
</evidence>
<sequence>MVRFTSTYTAAILALASFAAARPAECHVKSAGAHNDTPAPAASSPVADVASVPGTSSSPGTSPVPDADNTPAPDNSPIPSPTSLVIPSSTSILAVVPSPTSTLAVVPSPTASSAYAQTFNGDLTWYGKDCGEESCWQDGACAFVDYVLPATIDGSTCVSEVIWNSSYHCGACVEIDYQGTKKIAMITNKTGGDSVHLDLSPNMFSKLDNKNKGMIHSTWKYVECPIADPLQIRMHGGSSQYWFAATVVNAKLHTAKLEVSSDNGNTWKPTTRNINNFFTLVGNGGTGTKTAWVRLTSDLGSQVIVKDVELVSGKTTKATANYQ</sequence>
<dbReference type="eggNOG" id="ENOG502QVAP">
    <property type="taxonomic scope" value="Eukaryota"/>
</dbReference>
<dbReference type="NCBIfam" id="NF041144">
    <property type="entry name" value="expansin_EXLX1"/>
    <property type="match status" value="1"/>
</dbReference>
<keyword evidence="6" id="KW-1185">Reference proteome</keyword>
<dbReference type="EMBL" id="KI963929">
    <property type="protein sequence ID" value="EUC49670.1"/>
    <property type="molecule type" value="Genomic_DNA"/>
</dbReference>
<dbReference type="KEGG" id="bor:COCMIDRAFT_83774"/>
<evidence type="ECO:0000313" key="5">
    <source>
        <dbReference type="EMBL" id="EUC49670.1"/>
    </source>
</evidence>
<evidence type="ECO:0000256" key="1">
    <source>
        <dbReference type="ARBA" id="ARBA00022729"/>
    </source>
</evidence>
<feature type="region of interest" description="Disordered" evidence="2">
    <location>
        <begin position="31"/>
        <end position="81"/>
    </location>
</feature>
<keyword evidence="1 3" id="KW-0732">Signal</keyword>
<feature type="signal peptide" evidence="3">
    <location>
        <begin position="1"/>
        <end position="26"/>
    </location>
</feature>
<name>W6ZI70_COCMI</name>
<proteinExistence type="predicted"/>
<dbReference type="Proteomes" id="UP000054032">
    <property type="component" value="Unassembled WGS sequence"/>
</dbReference>
<dbReference type="Gene3D" id="2.40.40.10">
    <property type="entry name" value="RlpA-like domain"/>
    <property type="match status" value="1"/>
</dbReference>
<dbReference type="InterPro" id="IPR036749">
    <property type="entry name" value="Expansin_CBD_sf"/>
</dbReference>
<dbReference type="GeneID" id="19126328"/>
<reference evidence="5 6" key="1">
    <citation type="journal article" date="2013" name="PLoS Genet.">
        <title>Comparative genome structure, secondary metabolite, and effector coding capacity across Cochliobolus pathogens.</title>
        <authorList>
            <person name="Condon B.J."/>
            <person name="Leng Y."/>
            <person name="Wu D."/>
            <person name="Bushley K.E."/>
            <person name="Ohm R.A."/>
            <person name="Otillar R."/>
            <person name="Martin J."/>
            <person name="Schackwitz W."/>
            <person name="Grimwood J."/>
            <person name="MohdZainudin N."/>
            <person name="Xue C."/>
            <person name="Wang R."/>
            <person name="Manning V.A."/>
            <person name="Dhillon B."/>
            <person name="Tu Z.J."/>
            <person name="Steffenson B.J."/>
            <person name="Salamov A."/>
            <person name="Sun H."/>
            <person name="Lowry S."/>
            <person name="LaButti K."/>
            <person name="Han J."/>
            <person name="Copeland A."/>
            <person name="Lindquist E."/>
            <person name="Barry K."/>
            <person name="Schmutz J."/>
            <person name="Baker S.E."/>
            <person name="Ciuffetti L.M."/>
            <person name="Grigoriev I.V."/>
            <person name="Zhong S."/>
            <person name="Turgeon B.G."/>
        </authorList>
    </citation>
    <scope>NUCLEOTIDE SEQUENCE [LARGE SCALE GENOMIC DNA]</scope>
    <source>
        <strain evidence="5 6">ATCC 44560</strain>
    </source>
</reference>
<evidence type="ECO:0000256" key="3">
    <source>
        <dbReference type="SAM" id="SignalP"/>
    </source>
</evidence>
<dbReference type="AlphaFoldDB" id="W6ZI70"/>
<dbReference type="RefSeq" id="XP_007683779.1">
    <property type="nucleotide sequence ID" value="XM_007685589.1"/>
</dbReference>
<dbReference type="OrthoDB" id="406505at2759"/>
<dbReference type="PANTHER" id="PTHR31836:SF21">
    <property type="entry name" value="EXPANSIN-LIKE PROTEIN 7"/>
    <property type="match status" value="1"/>
</dbReference>
<dbReference type="InterPro" id="IPR036908">
    <property type="entry name" value="RlpA-like_sf"/>
</dbReference>
<dbReference type="HOGENOM" id="CLU_026963_3_1_1"/>
<dbReference type="InterPro" id="IPR049818">
    <property type="entry name" value="Expansin_EXLX1-like"/>
</dbReference>
<gene>
    <name evidence="5" type="ORF">COCMIDRAFT_83774</name>
</gene>
<feature type="domain" description="Expansin-like EG45" evidence="4">
    <location>
        <begin position="138"/>
        <end position="229"/>
    </location>
</feature>
<organism evidence="5 6">
    <name type="scientific">Bipolaris oryzae ATCC 44560</name>
    <dbReference type="NCBI Taxonomy" id="930090"/>
    <lineage>
        <taxon>Eukaryota</taxon>
        <taxon>Fungi</taxon>
        <taxon>Dikarya</taxon>
        <taxon>Ascomycota</taxon>
        <taxon>Pezizomycotina</taxon>
        <taxon>Dothideomycetes</taxon>
        <taxon>Pleosporomycetidae</taxon>
        <taxon>Pleosporales</taxon>
        <taxon>Pleosporineae</taxon>
        <taxon>Pleosporaceae</taxon>
        <taxon>Bipolaris</taxon>
    </lineage>
</organism>
<feature type="chain" id="PRO_5004887080" evidence="3">
    <location>
        <begin position="27"/>
        <end position="323"/>
    </location>
</feature>
<dbReference type="SUPFAM" id="SSF50685">
    <property type="entry name" value="Barwin-like endoglucanases"/>
    <property type="match status" value="1"/>
</dbReference>